<feature type="non-terminal residue" evidence="2">
    <location>
        <position position="540"/>
    </location>
</feature>
<evidence type="ECO:0008006" key="3">
    <source>
        <dbReference type="Google" id="ProtNLM"/>
    </source>
</evidence>
<dbReference type="AlphaFoldDB" id="A0A146JYW0"/>
<evidence type="ECO:0000313" key="2">
    <source>
        <dbReference type="EMBL" id="JAP89890.1"/>
    </source>
</evidence>
<reference evidence="2" key="1">
    <citation type="submission" date="2015-07" db="EMBL/GenBank/DDBJ databases">
        <title>Adaptation to a free-living lifestyle via gene acquisitions in the diplomonad Trepomonas sp. PC1.</title>
        <authorList>
            <person name="Xu F."/>
            <person name="Jerlstrom-Hultqvist J."/>
            <person name="Kolisko M."/>
            <person name="Simpson A.G.B."/>
            <person name="Roger A.J."/>
            <person name="Svard S.G."/>
            <person name="Andersson J.O."/>
        </authorList>
    </citation>
    <scope>NUCLEOTIDE SEQUENCE</scope>
    <source>
        <strain evidence="2">PC1</strain>
    </source>
</reference>
<evidence type="ECO:0000256" key="1">
    <source>
        <dbReference type="SAM" id="Phobius"/>
    </source>
</evidence>
<sequence length="540" mass="61904">ITQTNLGTCFNEFTEVELSKAKSSICLKLSNTQNEMCNVLPRGLKVEATLDQLVTTQVGYLNTFSYQTTTGFCIKCENCENTNFQNSQSVQIKLSTVNYVTYINPGVVYRQKYSDSDCFYQYRNNSFRSVLEVEKTKLTFKAAINGECPITNTMLVSDIQDYKIDLNYIDEMQVGYSLQETFTKDLTSTIAMQDNYVVVQFAGANFYNYFNGSRITSNFQLTLKVLSDSILRTLQAKTHIFNVTDAPVGYDYVSCNINPNEFQVTSTRNAVGDSYRNTLMNSQNAKTSSRMMLVSYDTSGAIQASYPTDEVFTFQSLTNYFYCRYYIENNRSDLYDVCKTNISDVLENYRTLLPIVTQAITINGEVAYLFQYQINYMKRGCIEGAEVFYYSTYIMMHFFYASNYPQCIYNSDVKMMIHLIVSNSTDILIDEVKVDKTTLKPKQEYYNMTLSSDQVSYVAASKYVMARLIDTSGVVQDEAEFYDKLRYDMSTPVLGMQVPTIISIVCVLCTIIISILQCLINFLIQCRVKNKILRQQFKDE</sequence>
<accession>A0A146JYW0</accession>
<name>A0A146JYW0_9EUKA</name>
<keyword evidence="1" id="KW-1133">Transmembrane helix</keyword>
<gene>
    <name evidence="2" type="ORF">TPC1_30615</name>
</gene>
<dbReference type="EMBL" id="GDID01006716">
    <property type="protein sequence ID" value="JAP89890.1"/>
    <property type="molecule type" value="Transcribed_RNA"/>
</dbReference>
<proteinExistence type="predicted"/>
<keyword evidence="1" id="KW-0472">Membrane</keyword>
<keyword evidence="1" id="KW-0812">Transmembrane</keyword>
<feature type="non-terminal residue" evidence="2">
    <location>
        <position position="1"/>
    </location>
</feature>
<protein>
    <recommendedName>
        <fullName evidence="3">Transmembrane protein</fullName>
    </recommendedName>
</protein>
<feature type="transmembrane region" description="Helical" evidence="1">
    <location>
        <begin position="501"/>
        <end position="524"/>
    </location>
</feature>
<organism evidence="2">
    <name type="scientific">Trepomonas sp. PC1</name>
    <dbReference type="NCBI Taxonomy" id="1076344"/>
    <lineage>
        <taxon>Eukaryota</taxon>
        <taxon>Metamonada</taxon>
        <taxon>Diplomonadida</taxon>
        <taxon>Hexamitidae</taxon>
        <taxon>Hexamitinae</taxon>
        <taxon>Trepomonas</taxon>
    </lineage>
</organism>